<accession>A0A2R5G985</accession>
<dbReference type="PANTHER" id="PTHR11406">
    <property type="entry name" value="PHOSPHOGLYCERATE KINASE"/>
    <property type="match status" value="1"/>
</dbReference>
<dbReference type="UniPathway" id="UPA00109">
    <property type="reaction ID" value="UER00185"/>
</dbReference>
<comment type="subunit">
    <text evidence="5 18">Monomer.</text>
</comment>
<evidence type="ECO:0000256" key="9">
    <source>
        <dbReference type="ARBA" id="ARBA00022723"/>
    </source>
</evidence>
<dbReference type="OrthoDB" id="275353at2759"/>
<evidence type="ECO:0000256" key="2">
    <source>
        <dbReference type="ARBA" id="ARBA00001946"/>
    </source>
</evidence>
<evidence type="ECO:0000256" key="18">
    <source>
        <dbReference type="RuleBase" id="RU000696"/>
    </source>
</evidence>
<evidence type="ECO:0000256" key="6">
    <source>
        <dbReference type="ARBA" id="ARBA00013061"/>
    </source>
</evidence>
<dbReference type="CDD" id="cd00318">
    <property type="entry name" value="Phosphoglycerate_kinase"/>
    <property type="match status" value="1"/>
</dbReference>
<feature type="region of interest" description="Disordered" evidence="19">
    <location>
        <begin position="419"/>
        <end position="438"/>
    </location>
</feature>
<dbReference type="GO" id="GO:0043531">
    <property type="term" value="F:ADP binding"/>
    <property type="evidence" value="ECO:0007669"/>
    <property type="project" value="TreeGrafter"/>
</dbReference>
<feature type="binding site" evidence="15">
    <location>
        <position position="41"/>
    </location>
    <ligand>
        <name>(2R)-3-phosphoglycerate</name>
        <dbReference type="ChEBI" id="CHEBI:58272"/>
    </ligand>
</feature>
<dbReference type="EMBL" id="BEYU01000027">
    <property type="protein sequence ID" value="GBG27095.1"/>
    <property type="molecule type" value="Genomic_DNA"/>
</dbReference>
<feature type="transmembrane region" description="Helical" evidence="20">
    <location>
        <begin position="457"/>
        <end position="475"/>
    </location>
</feature>
<evidence type="ECO:0000256" key="11">
    <source>
        <dbReference type="ARBA" id="ARBA00022777"/>
    </source>
</evidence>
<dbReference type="Proteomes" id="UP000241890">
    <property type="component" value="Unassembled WGS sequence"/>
</dbReference>
<evidence type="ECO:0000256" key="14">
    <source>
        <dbReference type="ARBA" id="ARBA00023152"/>
    </source>
</evidence>
<dbReference type="FunFam" id="3.40.50.1260:FF:000003">
    <property type="entry name" value="Phosphoglycerate kinase"/>
    <property type="match status" value="1"/>
</dbReference>
<feature type="binding site" evidence="16">
    <location>
        <position position="344"/>
    </location>
    <ligand>
        <name>ATP</name>
        <dbReference type="ChEBI" id="CHEBI:30616"/>
    </ligand>
</feature>
<dbReference type="InterPro" id="IPR015824">
    <property type="entry name" value="Phosphoglycerate_kinase_N"/>
</dbReference>
<dbReference type="GO" id="GO:0046872">
    <property type="term" value="F:metal ion binding"/>
    <property type="evidence" value="ECO:0007669"/>
    <property type="project" value="UniProtKB-KW"/>
</dbReference>
<dbReference type="Gene3D" id="3.40.50.1260">
    <property type="entry name" value="Phosphoglycerate kinase, N-terminal domain"/>
    <property type="match status" value="3"/>
</dbReference>
<protein>
    <recommendedName>
        <fullName evidence="7 17">Phosphoglycerate kinase</fullName>
        <ecNumber evidence="6 17">2.7.2.3</ecNumber>
    </recommendedName>
</protein>
<dbReference type="HAMAP" id="MF_00145">
    <property type="entry name" value="Phosphoglyc_kinase"/>
    <property type="match status" value="1"/>
</dbReference>
<gene>
    <name evidence="21" type="ORF">FCC1311_033182</name>
</gene>
<dbReference type="GO" id="GO:0004618">
    <property type="term" value="F:phosphoglycerate kinase activity"/>
    <property type="evidence" value="ECO:0007669"/>
    <property type="project" value="UniProtKB-EC"/>
</dbReference>
<sequence>MSLLSKASLEDAALEGKRVLMRVDFNVPFDKASGEISNDQRIVAALPSIKFALEKGAKAVVLMSHLGRPDGKPSEKLSLKPVAKRLGELLKRDVTFLDDCVGEKVEQACASPADGSVILLENLRFHIEEEGKGKDQDGNKIKADSAAVESFRASLTKLGDVYVNDAFGTAHRAHSSMVGVQLEARVGGFLMKKELDYFGAALQNPARPFVSVLGGAKVEDKLKLIMNMLDIVNIMVIGGGMAFTFKKVAGMDIGSSLFDEPGAELIPKIMEKAKAKGVEIYLPDDFVAASKFGADAEYKVVSEKDGVPEGWMGLDIGPESAKRFADVVKSAKLVVWNGPMGVFEFPNFAKGTKTVMDAVVDATTSGATTIIGGGDTATCCTPEYFDTEEKVSHVSTGGGASLALLEGQELPGVAALSEKKVRETPKPATKAPSVASASRTAQKKAKGFLATLEANPVATAGVVALGLALVTLALTRNN</sequence>
<dbReference type="AlphaFoldDB" id="A0A2R5G985"/>
<evidence type="ECO:0000256" key="8">
    <source>
        <dbReference type="ARBA" id="ARBA00022679"/>
    </source>
</evidence>
<comment type="cofactor">
    <cofactor evidence="2">
        <name>Mg(2+)</name>
        <dbReference type="ChEBI" id="CHEBI:18420"/>
    </cofactor>
</comment>
<dbReference type="InterPro" id="IPR015911">
    <property type="entry name" value="Phosphoglycerate_kinase_CS"/>
</dbReference>
<keyword evidence="9" id="KW-0479">Metal-binding</keyword>
<dbReference type="InterPro" id="IPR036043">
    <property type="entry name" value="Phosphoglycerate_kinase_sf"/>
</dbReference>
<dbReference type="GO" id="GO:0006096">
    <property type="term" value="P:glycolytic process"/>
    <property type="evidence" value="ECO:0007669"/>
    <property type="project" value="UniProtKB-UniPathway"/>
</dbReference>
<evidence type="ECO:0000256" key="17">
    <source>
        <dbReference type="RuleBase" id="RU000532"/>
    </source>
</evidence>
<feature type="binding site" evidence="16">
    <location>
        <begin position="373"/>
        <end position="376"/>
    </location>
    <ligand>
        <name>ATP</name>
        <dbReference type="ChEBI" id="CHEBI:30616"/>
    </ligand>
</feature>
<dbReference type="FunCoup" id="A0A2R5G985">
    <property type="interactions" value="103"/>
</dbReference>
<evidence type="ECO:0000256" key="19">
    <source>
        <dbReference type="SAM" id="MobiDB-lite"/>
    </source>
</evidence>
<dbReference type="GO" id="GO:0005524">
    <property type="term" value="F:ATP binding"/>
    <property type="evidence" value="ECO:0007669"/>
    <property type="project" value="UniProtKB-KW"/>
</dbReference>
<keyword evidence="8 17" id="KW-0808">Transferase</keyword>
<feature type="binding site" evidence="15">
    <location>
        <position position="124"/>
    </location>
    <ligand>
        <name>(2R)-3-phosphoglycerate</name>
        <dbReference type="ChEBI" id="CHEBI:58272"/>
    </ligand>
</feature>
<keyword evidence="14" id="KW-0324">Glycolysis</keyword>
<evidence type="ECO:0000256" key="13">
    <source>
        <dbReference type="ARBA" id="ARBA00022842"/>
    </source>
</evidence>
<comment type="similarity">
    <text evidence="4 17">Belongs to the phosphoglycerate kinase family.</text>
</comment>
<evidence type="ECO:0000256" key="10">
    <source>
        <dbReference type="ARBA" id="ARBA00022741"/>
    </source>
</evidence>
<evidence type="ECO:0000313" key="22">
    <source>
        <dbReference type="Proteomes" id="UP000241890"/>
    </source>
</evidence>
<evidence type="ECO:0000256" key="5">
    <source>
        <dbReference type="ARBA" id="ARBA00011245"/>
    </source>
</evidence>
<keyword evidence="12 16" id="KW-0067">ATP-binding</keyword>
<keyword evidence="20" id="KW-0812">Transmembrane</keyword>
<comment type="caution">
    <text evidence="21">The sequence shown here is derived from an EMBL/GenBank/DDBJ whole genome shotgun (WGS) entry which is preliminary data.</text>
</comment>
<evidence type="ECO:0000256" key="1">
    <source>
        <dbReference type="ARBA" id="ARBA00000642"/>
    </source>
</evidence>
<dbReference type="InterPro" id="IPR001576">
    <property type="entry name" value="Phosphoglycerate_kinase"/>
</dbReference>
<proteinExistence type="inferred from homology"/>
<dbReference type="PRINTS" id="PR00477">
    <property type="entry name" value="PHGLYCKINASE"/>
</dbReference>
<evidence type="ECO:0000256" key="3">
    <source>
        <dbReference type="ARBA" id="ARBA00004838"/>
    </source>
</evidence>
<evidence type="ECO:0000256" key="7">
    <source>
        <dbReference type="ARBA" id="ARBA00016471"/>
    </source>
</evidence>
<comment type="pathway">
    <text evidence="3 17">Carbohydrate degradation; glycolysis; pyruvate from D-glyceraldehyde 3-phosphate: step 2/5.</text>
</comment>
<evidence type="ECO:0000256" key="12">
    <source>
        <dbReference type="ARBA" id="ARBA00022840"/>
    </source>
</evidence>
<evidence type="ECO:0000256" key="15">
    <source>
        <dbReference type="PIRSR" id="PIRSR000724-1"/>
    </source>
</evidence>
<keyword evidence="11 17" id="KW-0418">Kinase</keyword>
<comment type="catalytic activity">
    <reaction evidence="1 17">
        <text>(2R)-3-phosphoglycerate + ATP = (2R)-3-phospho-glyceroyl phosphate + ADP</text>
        <dbReference type="Rhea" id="RHEA:14801"/>
        <dbReference type="ChEBI" id="CHEBI:30616"/>
        <dbReference type="ChEBI" id="CHEBI:57604"/>
        <dbReference type="ChEBI" id="CHEBI:58272"/>
        <dbReference type="ChEBI" id="CHEBI:456216"/>
        <dbReference type="EC" id="2.7.2.3"/>
    </reaction>
</comment>
<dbReference type="SUPFAM" id="SSF53748">
    <property type="entry name" value="Phosphoglycerate kinase"/>
    <property type="match status" value="1"/>
</dbReference>
<keyword evidence="13" id="KW-0460">Magnesium</keyword>
<name>A0A2R5G985_9STRA</name>
<feature type="binding site" evidence="15">
    <location>
        <begin position="24"/>
        <end position="26"/>
    </location>
    <ligand>
        <name>substrate</name>
    </ligand>
</feature>
<dbReference type="Pfam" id="PF00162">
    <property type="entry name" value="PGK"/>
    <property type="match status" value="1"/>
</dbReference>
<evidence type="ECO:0000256" key="16">
    <source>
        <dbReference type="PIRSR" id="PIRSR000724-2"/>
    </source>
</evidence>
<keyword evidence="10" id="KW-0547">Nucleotide-binding</keyword>
<dbReference type="PROSITE" id="PS00111">
    <property type="entry name" value="PGLYCERATE_KINASE"/>
    <property type="match status" value="1"/>
</dbReference>
<evidence type="ECO:0000256" key="4">
    <source>
        <dbReference type="ARBA" id="ARBA00008982"/>
    </source>
</evidence>
<evidence type="ECO:0000256" key="20">
    <source>
        <dbReference type="SAM" id="Phobius"/>
    </source>
</evidence>
<keyword evidence="20" id="KW-1133">Transmembrane helix</keyword>
<organism evidence="21 22">
    <name type="scientific">Hondaea fermentalgiana</name>
    <dbReference type="NCBI Taxonomy" id="2315210"/>
    <lineage>
        <taxon>Eukaryota</taxon>
        <taxon>Sar</taxon>
        <taxon>Stramenopiles</taxon>
        <taxon>Bigyra</taxon>
        <taxon>Labyrinthulomycetes</taxon>
        <taxon>Thraustochytrida</taxon>
        <taxon>Thraustochytriidae</taxon>
        <taxon>Hondaea</taxon>
    </lineage>
</organism>
<dbReference type="GO" id="GO:0006094">
    <property type="term" value="P:gluconeogenesis"/>
    <property type="evidence" value="ECO:0007669"/>
    <property type="project" value="TreeGrafter"/>
</dbReference>
<feature type="binding site" evidence="15">
    <location>
        <begin position="65"/>
        <end position="68"/>
    </location>
    <ligand>
        <name>substrate</name>
    </ligand>
</feature>
<feature type="binding site" evidence="16">
    <location>
        <position position="221"/>
    </location>
    <ligand>
        <name>ATP</name>
        <dbReference type="ChEBI" id="CHEBI:30616"/>
    </ligand>
</feature>
<dbReference type="InParanoid" id="A0A2R5G985"/>
<keyword evidence="22" id="KW-1185">Reference proteome</keyword>
<dbReference type="PANTHER" id="PTHR11406:SF0">
    <property type="entry name" value="PHOSPHOGLYCERATE KINASE"/>
    <property type="match status" value="1"/>
</dbReference>
<dbReference type="PIRSF" id="PIRSF000724">
    <property type="entry name" value="Pgk"/>
    <property type="match status" value="1"/>
</dbReference>
<feature type="binding site" evidence="15">
    <location>
        <position position="172"/>
    </location>
    <ligand>
        <name>(2R)-3-phosphoglycerate</name>
        <dbReference type="ChEBI" id="CHEBI:58272"/>
    </ligand>
</feature>
<evidence type="ECO:0000313" key="21">
    <source>
        <dbReference type="EMBL" id="GBG27095.1"/>
    </source>
</evidence>
<dbReference type="GO" id="GO:0005829">
    <property type="term" value="C:cytosol"/>
    <property type="evidence" value="ECO:0007669"/>
    <property type="project" value="TreeGrafter"/>
</dbReference>
<feature type="binding site" evidence="16">
    <location>
        <position position="313"/>
    </location>
    <ligand>
        <name>ATP</name>
        <dbReference type="ChEBI" id="CHEBI:30616"/>
    </ligand>
</feature>
<dbReference type="FunFam" id="3.40.50.1260:FF:000019">
    <property type="entry name" value="Phosphoglycerate kinase 1"/>
    <property type="match status" value="1"/>
</dbReference>
<keyword evidence="20" id="KW-0472">Membrane</keyword>
<dbReference type="EC" id="2.7.2.3" evidence="6 17"/>
<reference evidence="21 22" key="1">
    <citation type="submission" date="2017-12" db="EMBL/GenBank/DDBJ databases">
        <title>Sequencing, de novo assembly and annotation of complete genome of a new Thraustochytrid species, strain FCC1311.</title>
        <authorList>
            <person name="Sedici K."/>
            <person name="Godart F."/>
            <person name="Aiese Cigliano R."/>
            <person name="Sanseverino W."/>
            <person name="Barakat M."/>
            <person name="Ortet P."/>
            <person name="Marechal E."/>
            <person name="Cagnac O."/>
            <person name="Amato A."/>
        </authorList>
    </citation>
    <scope>NUCLEOTIDE SEQUENCE [LARGE SCALE GENOMIC DNA]</scope>
</reference>